<feature type="binding site" evidence="5">
    <location>
        <position position="182"/>
    </location>
    <ligand>
        <name>S-adenosyl-L-methionine</name>
        <dbReference type="ChEBI" id="CHEBI:59789"/>
    </ligand>
</feature>
<dbReference type="InterPro" id="IPR007848">
    <property type="entry name" value="Small_mtfrase_dom"/>
</dbReference>
<evidence type="ECO:0000313" key="9">
    <source>
        <dbReference type="Proteomes" id="UP001449225"/>
    </source>
</evidence>
<protein>
    <recommendedName>
        <fullName evidence="5">Release factor glutamine methyltransferase</fullName>
        <shortName evidence="5">RF MTase</shortName>
        <ecNumber evidence="5">2.1.1.297</ecNumber>
    </recommendedName>
    <alternativeName>
        <fullName evidence="5">N5-glutamine methyltransferase PrmC</fullName>
    </alternativeName>
    <alternativeName>
        <fullName evidence="5">Protein-(glutamine-N5) MTase PrmC</fullName>
    </alternativeName>
    <alternativeName>
        <fullName evidence="5">Protein-glutamine N-methyltransferase PrmC</fullName>
    </alternativeName>
</protein>
<comment type="caution">
    <text evidence="8">The sequence shown here is derived from an EMBL/GenBank/DDBJ whole genome shotgun (WGS) entry which is preliminary data.</text>
</comment>
<feature type="binding site" evidence="5">
    <location>
        <begin position="182"/>
        <end position="185"/>
    </location>
    <ligand>
        <name>substrate</name>
    </ligand>
</feature>
<accession>A0ABU9TS86</accession>
<dbReference type="InterPro" id="IPR040758">
    <property type="entry name" value="PrmC_N"/>
</dbReference>
<dbReference type="InterPro" id="IPR050320">
    <property type="entry name" value="N5-glutamine_MTase"/>
</dbReference>
<dbReference type="NCBIfam" id="TIGR03534">
    <property type="entry name" value="RF_mod_PrmC"/>
    <property type="match status" value="1"/>
</dbReference>
<gene>
    <name evidence="5 8" type="primary">prmC</name>
    <name evidence="8" type="ORF">WNY58_09365</name>
</gene>
<dbReference type="GO" id="GO:0032259">
    <property type="term" value="P:methylation"/>
    <property type="evidence" value="ECO:0007669"/>
    <property type="project" value="UniProtKB-KW"/>
</dbReference>
<dbReference type="EMBL" id="JBBMRA010000007">
    <property type="protein sequence ID" value="MEM5536594.1"/>
    <property type="molecule type" value="Genomic_DNA"/>
</dbReference>
<dbReference type="InterPro" id="IPR029063">
    <property type="entry name" value="SAM-dependent_MTases_sf"/>
</dbReference>
<dbReference type="Pfam" id="PF17827">
    <property type="entry name" value="PrmC_N"/>
    <property type="match status" value="1"/>
</dbReference>
<dbReference type="Gene3D" id="3.40.50.150">
    <property type="entry name" value="Vaccinia Virus protein VP39"/>
    <property type="match status" value="1"/>
</dbReference>
<evidence type="ECO:0000256" key="2">
    <source>
        <dbReference type="ARBA" id="ARBA00022679"/>
    </source>
</evidence>
<organism evidence="8 9">
    <name type="scientific">Neptuniibacter pectenicola</name>
    <dbReference type="NCBI Taxonomy" id="1806669"/>
    <lineage>
        <taxon>Bacteria</taxon>
        <taxon>Pseudomonadati</taxon>
        <taxon>Pseudomonadota</taxon>
        <taxon>Gammaproteobacteria</taxon>
        <taxon>Oceanospirillales</taxon>
        <taxon>Oceanospirillaceae</taxon>
        <taxon>Neptuniibacter</taxon>
    </lineage>
</organism>
<dbReference type="PANTHER" id="PTHR18895:SF74">
    <property type="entry name" value="MTRF1L RELEASE FACTOR GLUTAMINE METHYLTRANSFERASE"/>
    <property type="match status" value="1"/>
</dbReference>
<name>A0ABU9TS86_9GAMM</name>
<dbReference type="CDD" id="cd02440">
    <property type="entry name" value="AdoMet_MTases"/>
    <property type="match status" value="1"/>
</dbReference>
<dbReference type="HAMAP" id="MF_02126">
    <property type="entry name" value="RF_methyltr_PrmC"/>
    <property type="match status" value="1"/>
</dbReference>
<comment type="catalytic activity">
    <reaction evidence="4 5">
        <text>L-glutaminyl-[peptide chain release factor] + S-adenosyl-L-methionine = N(5)-methyl-L-glutaminyl-[peptide chain release factor] + S-adenosyl-L-homocysteine + H(+)</text>
        <dbReference type="Rhea" id="RHEA:42896"/>
        <dbReference type="Rhea" id="RHEA-COMP:10271"/>
        <dbReference type="Rhea" id="RHEA-COMP:10272"/>
        <dbReference type="ChEBI" id="CHEBI:15378"/>
        <dbReference type="ChEBI" id="CHEBI:30011"/>
        <dbReference type="ChEBI" id="CHEBI:57856"/>
        <dbReference type="ChEBI" id="CHEBI:59789"/>
        <dbReference type="ChEBI" id="CHEBI:61891"/>
        <dbReference type="EC" id="2.1.1.297"/>
    </reaction>
</comment>
<dbReference type="NCBIfam" id="TIGR00536">
    <property type="entry name" value="hemK_fam"/>
    <property type="match status" value="1"/>
</dbReference>
<feature type="binding site" evidence="5">
    <location>
        <position position="140"/>
    </location>
    <ligand>
        <name>S-adenosyl-L-methionine</name>
        <dbReference type="ChEBI" id="CHEBI:59789"/>
    </ligand>
</feature>
<evidence type="ECO:0000256" key="3">
    <source>
        <dbReference type="ARBA" id="ARBA00022691"/>
    </source>
</evidence>
<dbReference type="EC" id="2.1.1.297" evidence="5"/>
<keyword evidence="1 5" id="KW-0489">Methyltransferase</keyword>
<comment type="function">
    <text evidence="5">Methylates the class 1 translation termination release factors RF1/PrfA and RF2/PrfB on the glutamine residue of the universally conserved GGQ motif.</text>
</comment>
<dbReference type="InterPro" id="IPR019874">
    <property type="entry name" value="RF_methyltr_PrmC"/>
</dbReference>
<dbReference type="GO" id="GO:0102559">
    <property type="term" value="F:peptide chain release factor N(5)-glutamine methyltransferase activity"/>
    <property type="evidence" value="ECO:0007669"/>
    <property type="project" value="UniProtKB-EC"/>
</dbReference>
<feature type="binding site" evidence="5">
    <location>
        <position position="168"/>
    </location>
    <ligand>
        <name>S-adenosyl-L-methionine</name>
        <dbReference type="ChEBI" id="CHEBI:59789"/>
    </ligand>
</feature>
<dbReference type="PANTHER" id="PTHR18895">
    <property type="entry name" value="HEMK METHYLTRANSFERASE"/>
    <property type="match status" value="1"/>
</dbReference>
<dbReference type="RefSeq" id="WP_342854389.1">
    <property type="nucleotide sequence ID" value="NZ_JBBMRA010000007.1"/>
</dbReference>
<feature type="domain" description="Methyltransferase small" evidence="6">
    <location>
        <begin position="104"/>
        <end position="187"/>
    </location>
</feature>
<dbReference type="Proteomes" id="UP001449225">
    <property type="component" value="Unassembled WGS sequence"/>
</dbReference>
<reference evidence="8 9" key="1">
    <citation type="submission" date="2024-03" db="EMBL/GenBank/DDBJ databases">
        <title>Community enrichment and isolation of bacterial strains for fucoidan degradation.</title>
        <authorList>
            <person name="Sichert A."/>
        </authorList>
    </citation>
    <scope>NUCLEOTIDE SEQUENCE [LARGE SCALE GENOMIC DNA]</scope>
    <source>
        <strain evidence="8 9">AS76</strain>
    </source>
</reference>
<keyword evidence="9" id="KW-1185">Reference proteome</keyword>
<dbReference type="PROSITE" id="PS00092">
    <property type="entry name" value="N6_MTASE"/>
    <property type="match status" value="1"/>
</dbReference>
<proteinExistence type="inferred from homology"/>
<keyword evidence="3 5" id="KW-0949">S-adenosyl-L-methionine</keyword>
<comment type="similarity">
    <text evidence="5">Belongs to the protein N5-glutamine methyltransferase family. PrmC subfamily.</text>
</comment>
<evidence type="ECO:0000256" key="4">
    <source>
        <dbReference type="ARBA" id="ARBA00048391"/>
    </source>
</evidence>
<feature type="domain" description="Release factor glutamine methyltransferase N-terminal" evidence="7">
    <location>
        <begin position="13"/>
        <end position="73"/>
    </location>
</feature>
<dbReference type="SUPFAM" id="SSF53335">
    <property type="entry name" value="S-adenosyl-L-methionine-dependent methyltransferases"/>
    <property type="match status" value="1"/>
</dbReference>
<sequence length="277" mass="30954">MQIQQALALHTQLAHQSESAALDIELMLCALLDKPRSYLFTWPDKVLPEPVVTQLNRMIQRRLKGEPVAHILGTRGFWDFDLDVSPHTLIPRPDTECLVEHALTLALPSSARVADLGTGSGAIALALGWERPEWEVVASDYIADAAALAERNRSKLQLDNVRVLQGSWFEPHVGTYDLIVSNPPYIDPDDPHLTQGDVRFEPLSALVADNKGMADIELISDQARAFLRPGGFLLFEHGYDQGDMSRTLLTELGYEKVETLRDYGNNERVTFGQWLKS</sequence>
<dbReference type="Pfam" id="PF05175">
    <property type="entry name" value="MTS"/>
    <property type="match status" value="1"/>
</dbReference>
<dbReference type="InterPro" id="IPR004556">
    <property type="entry name" value="HemK-like"/>
</dbReference>
<dbReference type="InterPro" id="IPR002052">
    <property type="entry name" value="DNA_methylase_N6_adenine_CS"/>
</dbReference>
<dbReference type="Gene3D" id="1.10.8.10">
    <property type="entry name" value="DNA helicase RuvA subunit, C-terminal domain"/>
    <property type="match status" value="1"/>
</dbReference>
<evidence type="ECO:0000259" key="6">
    <source>
        <dbReference type="Pfam" id="PF05175"/>
    </source>
</evidence>
<feature type="binding site" evidence="5">
    <location>
        <begin position="117"/>
        <end position="121"/>
    </location>
    <ligand>
        <name>S-adenosyl-L-methionine</name>
        <dbReference type="ChEBI" id="CHEBI:59789"/>
    </ligand>
</feature>
<keyword evidence="2 5" id="KW-0808">Transferase</keyword>
<evidence type="ECO:0000313" key="8">
    <source>
        <dbReference type="EMBL" id="MEM5536594.1"/>
    </source>
</evidence>
<evidence type="ECO:0000256" key="5">
    <source>
        <dbReference type="HAMAP-Rule" id="MF_02126"/>
    </source>
</evidence>
<evidence type="ECO:0000259" key="7">
    <source>
        <dbReference type="Pfam" id="PF17827"/>
    </source>
</evidence>
<evidence type="ECO:0000256" key="1">
    <source>
        <dbReference type="ARBA" id="ARBA00022603"/>
    </source>
</evidence>